<keyword evidence="1" id="KW-0805">Transcription regulation</keyword>
<feature type="region of interest" description="Disordered" evidence="6">
    <location>
        <begin position="972"/>
        <end position="1018"/>
    </location>
</feature>
<evidence type="ECO:0000256" key="5">
    <source>
        <dbReference type="SAM" id="Coils"/>
    </source>
</evidence>
<feature type="compositionally biased region" description="Basic and acidic residues" evidence="6">
    <location>
        <begin position="1834"/>
        <end position="1880"/>
    </location>
</feature>
<feature type="region of interest" description="Disordered" evidence="6">
    <location>
        <begin position="1802"/>
        <end position="1880"/>
    </location>
</feature>
<feature type="region of interest" description="Disordered" evidence="6">
    <location>
        <begin position="1190"/>
        <end position="1236"/>
    </location>
</feature>
<dbReference type="GO" id="GO:0019185">
    <property type="term" value="C:snRNA-activating protein complex"/>
    <property type="evidence" value="ECO:0007669"/>
    <property type="project" value="TreeGrafter"/>
</dbReference>
<dbReference type="PROSITE" id="PS50090">
    <property type="entry name" value="MYB_LIKE"/>
    <property type="match status" value="3"/>
</dbReference>
<feature type="compositionally biased region" description="Basic and acidic residues" evidence="6">
    <location>
        <begin position="972"/>
        <end position="985"/>
    </location>
</feature>
<feature type="region of interest" description="Disordered" evidence="6">
    <location>
        <begin position="1266"/>
        <end position="1367"/>
    </location>
</feature>
<keyword evidence="5" id="KW-0175">Coiled coil</keyword>
<feature type="compositionally biased region" description="Basic and acidic residues" evidence="6">
    <location>
        <begin position="1766"/>
        <end position="1781"/>
    </location>
</feature>
<feature type="compositionally biased region" description="Basic and acidic residues" evidence="6">
    <location>
        <begin position="1218"/>
        <end position="1231"/>
    </location>
</feature>
<feature type="compositionally biased region" description="Basic and acidic residues" evidence="6">
    <location>
        <begin position="1308"/>
        <end position="1318"/>
    </location>
</feature>
<evidence type="ECO:0000256" key="3">
    <source>
        <dbReference type="ARBA" id="ARBA00023163"/>
    </source>
</evidence>
<feature type="compositionally biased region" description="Basic residues" evidence="6">
    <location>
        <begin position="1587"/>
        <end position="1611"/>
    </location>
</feature>
<feature type="domain" description="Myb-like" evidence="7">
    <location>
        <begin position="480"/>
        <end position="530"/>
    </location>
</feature>
<dbReference type="PROSITE" id="PS51294">
    <property type="entry name" value="HTH_MYB"/>
    <property type="match status" value="3"/>
</dbReference>
<dbReference type="GO" id="GO:0000978">
    <property type="term" value="F:RNA polymerase II cis-regulatory region sequence-specific DNA binding"/>
    <property type="evidence" value="ECO:0007669"/>
    <property type="project" value="TreeGrafter"/>
</dbReference>
<dbReference type="GO" id="GO:0042796">
    <property type="term" value="P:snRNA transcription by RNA polymerase III"/>
    <property type="evidence" value="ECO:0007669"/>
    <property type="project" value="TreeGrafter"/>
</dbReference>
<feature type="domain" description="HTH myb-type" evidence="8">
    <location>
        <begin position="367"/>
        <end position="428"/>
    </location>
</feature>
<evidence type="ECO:0000256" key="2">
    <source>
        <dbReference type="ARBA" id="ARBA00023125"/>
    </source>
</evidence>
<feature type="region of interest" description="Disordered" evidence="6">
    <location>
        <begin position="1631"/>
        <end position="1660"/>
    </location>
</feature>
<organism evidence="9 10">
    <name type="scientific">Elysia crispata</name>
    <name type="common">lettuce slug</name>
    <dbReference type="NCBI Taxonomy" id="231223"/>
    <lineage>
        <taxon>Eukaryota</taxon>
        <taxon>Metazoa</taxon>
        <taxon>Spiralia</taxon>
        <taxon>Lophotrochozoa</taxon>
        <taxon>Mollusca</taxon>
        <taxon>Gastropoda</taxon>
        <taxon>Heterobranchia</taxon>
        <taxon>Euthyneura</taxon>
        <taxon>Panpulmonata</taxon>
        <taxon>Sacoglossa</taxon>
        <taxon>Placobranchoidea</taxon>
        <taxon>Plakobranchidae</taxon>
        <taxon>Elysia</taxon>
    </lineage>
</organism>
<feature type="domain" description="Myb-like" evidence="7">
    <location>
        <begin position="367"/>
        <end position="424"/>
    </location>
</feature>
<dbReference type="InterPro" id="IPR001005">
    <property type="entry name" value="SANT/Myb"/>
</dbReference>
<keyword evidence="3" id="KW-0804">Transcription</keyword>
<evidence type="ECO:0000256" key="4">
    <source>
        <dbReference type="ARBA" id="ARBA00023242"/>
    </source>
</evidence>
<evidence type="ECO:0000313" key="10">
    <source>
        <dbReference type="Proteomes" id="UP001283361"/>
    </source>
</evidence>
<name>A0AAE0XR60_9GAST</name>
<evidence type="ECO:0000256" key="1">
    <source>
        <dbReference type="ARBA" id="ARBA00023015"/>
    </source>
</evidence>
<feature type="coiled-coil region" evidence="5">
    <location>
        <begin position="290"/>
        <end position="324"/>
    </location>
</feature>
<feature type="domain" description="HTH myb-type" evidence="8">
    <location>
        <begin position="480"/>
        <end position="534"/>
    </location>
</feature>
<dbReference type="SUPFAM" id="SSF46689">
    <property type="entry name" value="Homeodomain-like"/>
    <property type="match status" value="3"/>
</dbReference>
<feature type="compositionally biased region" description="Basic and acidic residues" evidence="6">
    <location>
        <begin position="1276"/>
        <end position="1289"/>
    </location>
</feature>
<feature type="compositionally biased region" description="Polar residues" evidence="6">
    <location>
        <begin position="1571"/>
        <end position="1584"/>
    </location>
</feature>
<feature type="region of interest" description="Disordered" evidence="6">
    <location>
        <begin position="1034"/>
        <end position="1058"/>
    </location>
</feature>
<gene>
    <name evidence="9" type="ORF">RRG08_005529</name>
</gene>
<sequence length="1880" mass="215113">MEHDRELDDERTELREDEKKLQIALQEYDDEWDFASDDDDDEDEGRFLIDLENEGLETTAAEQSVNSGTSSIGSTSHSHGKSILIEDDRSCETREQQGLVSSLPSSSFDGVDLGSSSTSVADPEKTLALNRALQGILEGHIEAIQDAIADNKERQEHLEEDLTNPKKPGKVRTGPFRAPYFRVGTEYPEPNEDVVAKRQFSQMRSNGTLGIAKDLRYFQTRSKTTLRKYVLEDCLEKMIRPLMSKMEAEIERCDLAKSREEEQEYQLELERPKLAAITDPKARMDHKFLIVELEEGIREQKAKVKEHSNKIAKLEEEISSKKNYTNEDEVLNAVDSEKIDWMRISKMNYGGNKSWVDCQKAWDHYVNPKVTTGLWTPEEKAKLKELVDGETSNPGSHVDWAQVAQSLGTGRTAFQCLSCYQRNFNTELRSRPWTAEEEKRLIEEANKIYDCVGFFNWRKVSALVDNRSPYECMLRFTQVGPNQNHGKFTPEEDAKLLAAVEMFGLRWREIARFVGTRNAVQVRDRYLVCLNPENNYLVFTYDEDVKLLKYHKELGPVWAQISQHFQGRAPGRIGARFRQLQRWKKKKEWFDNQPLEVKRVLLGKSLPVRERRDLEARIREYFVQQLGINLEDYKRQVIDRSNGVDPDIIPPRPPFLLRLSHVKSSMELHSAARWAKKITAHQTLRDSLQRILKEDAERKARAKSAVKLPKVIEEENEENLVNRAVSETLQEQALAEKAQPQKIMLRKMENLLAKAFHQGSAVHVSKILETLNKPKKEEKQTKFQRKHLAIDAALKKIFYQECRNNYRPGRARKIFEKDMRSEEVIKEEKTDLERRVPTICLKGLGSSLLQIYLSARRKHILMQEQLLNFPNVEDDPEFLVQEARIDQQLEEIALKEAEDGTENTVLREKCEKRKKTLWRIFKEKYLMEHKKLKTAAYSVQEDIINFQRQLKQTGELTKLPPDSLASWLTKGKGEVTKQKQGDESASHSGCDPNSSPSMFAHGKPGANKRPFSNLDSPDIFTTQAKQSKIGAKFERQNDAHQMESSVKQSEEETPGMDSSYCMSEAQSFRFLSQDEIEKEQICIEQMTRSLSAIPTTSSASLPCLPPNVATLTLLKSILLKRGEFLRRASPLTDLAKQENIPLPKADFKIDSKESKKISSVEVDKVRENIVLVDPQGKELKIEEYAEFIEEETVESSTDKSDTEQKDQSVLMASRNQKWTKESKSRTIKEFPSKTAHVRGKAQAKNILISNPEYNVANFLMSEGSSLSNNTAVSSRQEAEGMPDKLHQEQQKNSSYEVVVVPLSNRHPSKIEKPKEEFMPPKSLNRTAKTYANISSQRSSKESQKRKKAESAQANSSGIRSSCEGTRNNQFDFPNLIHTGKELIEIVEDSSNSESDSEHEAESICDTNSEVTEAMNLTLASEERYEGLVRSVQQEQQEQHDSNVIVVDFAKHSGRDNVVHYKKDGKGADSFKAFESKATYAVEERNTSTDGLTKENLAGKVIEYEDTFSVLDQVSVGTSESIRKEQQLWRKIEALRGLRQSQEYKTLRSRMQALFLWPVLMSMVRQVSNPRLRQQIKTAEPQTIVPNGRKKRGRPPKSKAKGRGRPKGMTKAKRLEENMKTERFRRAQFMQQKRQERRELRAAAATASPVTQGGRETDPIGVGIDGNVANVVYSEPVRLEDVTLAFPAANEGKKNEDKRCPDESHVQEGAQATEEQPKIKGRGRRKGVKYDRKVYPPAIERPKRNPPKRQTLNDVTEKPRKPRKAKEKSPPRKTPMEMRETTRAVPQWWKDAVLAAMMAKQTLAQEEGSISDEVPIEEDEDFLDKGQYSDDEWVQDWKNKEKGRESDSLKRTRETEKDVEKPEKDISVDVGQEEHAGVGTT</sequence>
<accession>A0AAE0XR60</accession>
<feature type="region of interest" description="Disordered" evidence="6">
    <location>
        <begin position="51"/>
        <end position="81"/>
    </location>
</feature>
<feature type="compositionally biased region" description="Polar residues" evidence="6">
    <location>
        <begin position="1352"/>
        <end position="1367"/>
    </location>
</feature>
<feature type="compositionally biased region" description="Low complexity" evidence="6">
    <location>
        <begin position="67"/>
        <end position="81"/>
    </location>
</feature>
<keyword evidence="10" id="KW-1185">Reference proteome</keyword>
<dbReference type="InterPro" id="IPR009057">
    <property type="entry name" value="Homeodomain-like_sf"/>
</dbReference>
<dbReference type="Pfam" id="PF00249">
    <property type="entry name" value="Myb_DNA-binding"/>
    <property type="match status" value="1"/>
</dbReference>
<evidence type="ECO:0000259" key="8">
    <source>
        <dbReference type="PROSITE" id="PS51294"/>
    </source>
</evidence>
<feature type="domain" description="Myb-like" evidence="7">
    <location>
        <begin position="425"/>
        <end position="476"/>
    </location>
</feature>
<feature type="compositionally biased region" description="Polar residues" evidence="6">
    <location>
        <begin position="1266"/>
        <end position="1275"/>
    </location>
</feature>
<dbReference type="Proteomes" id="UP001283361">
    <property type="component" value="Unassembled WGS sequence"/>
</dbReference>
<feature type="region of interest" description="Disordered" evidence="6">
    <location>
        <begin position="154"/>
        <end position="175"/>
    </location>
</feature>
<dbReference type="InterPro" id="IPR051575">
    <property type="entry name" value="Myb-like_DNA-bd"/>
</dbReference>
<comment type="caution">
    <text evidence="9">The sequence shown here is derived from an EMBL/GenBank/DDBJ whole genome shotgun (WGS) entry which is preliminary data.</text>
</comment>
<feature type="compositionally biased region" description="Basic and acidic residues" evidence="6">
    <location>
        <begin position="1690"/>
        <end position="1705"/>
    </location>
</feature>
<evidence type="ECO:0000313" key="9">
    <source>
        <dbReference type="EMBL" id="KAK3705140.1"/>
    </source>
</evidence>
<keyword evidence="2" id="KW-0238">DNA-binding</keyword>
<dbReference type="PANTHER" id="PTHR46621:SF1">
    <property type="entry name" value="SNRNA-ACTIVATING PROTEIN COMPLEX SUBUNIT 4"/>
    <property type="match status" value="1"/>
</dbReference>
<dbReference type="GO" id="GO:0042795">
    <property type="term" value="P:snRNA transcription by RNA polymerase II"/>
    <property type="evidence" value="ECO:0007669"/>
    <property type="project" value="TreeGrafter"/>
</dbReference>
<proteinExistence type="predicted"/>
<dbReference type="SMART" id="SM00717">
    <property type="entry name" value="SANT"/>
    <property type="match status" value="4"/>
</dbReference>
<dbReference type="EMBL" id="JAWDGP010007774">
    <property type="protein sequence ID" value="KAK3705140.1"/>
    <property type="molecule type" value="Genomic_DNA"/>
</dbReference>
<evidence type="ECO:0000259" key="7">
    <source>
        <dbReference type="PROSITE" id="PS50090"/>
    </source>
</evidence>
<feature type="domain" description="HTH myb-type" evidence="8">
    <location>
        <begin position="539"/>
        <end position="585"/>
    </location>
</feature>
<dbReference type="PANTHER" id="PTHR46621">
    <property type="entry name" value="SNRNA-ACTIVATING PROTEIN COMPLEX SUBUNIT 4"/>
    <property type="match status" value="1"/>
</dbReference>
<reference evidence="9" key="1">
    <citation type="journal article" date="2023" name="G3 (Bethesda)">
        <title>A reference genome for the long-term kleptoplast-retaining sea slug Elysia crispata morphotype clarki.</title>
        <authorList>
            <person name="Eastman K.E."/>
            <person name="Pendleton A.L."/>
            <person name="Shaikh M.A."/>
            <person name="Suttiyut T."/>
            <person name="Ogas R."/>
            <person name="Tomko P."/>
            <person name="Gavelis G."/>
            <person name="Widhalm J.R."/>
            <person name="Wisecaver J.H."/>
        </authorList>
    </citation>
    <scope>NUCLEOTIDE SEQUENCE</scope>
    <source>
        <strain evidence="9">ECLA1</strain>
    </source>
</reference>
<feature type="compositionally biased region" description="Polar residues" evidence="6">
    <location>
        <begin position="1323"/>
        <end position="1333"/>
    </location>
</feature>
<dbReference type="GO" id="GO:0001006">
    <property type="term" value="F:RNA polymerase III type 3 promoter sequence-specific DNA binding"/>
    <property type="evidence" value="ECO:0007669"/>
    <property type="project" value="TreeGrafter"/>
</dbReference>
<dbReference type="CDD" id="cd00167">
    <property type="entry name" value="SANT"/>
    <property type="match status" value="2"/>
</dbReference>
<keyword evidence="4" id="KW-0539">Nucleus</keyword>
<feature type="region of interest" description="Disordered" evidence="6">
    <location>
        <begin position="1689"/>
        <end position="1783"/>
    </location>
</feature>
<dbReference type="Gene3D" id="1.10.10.60">
    <property type="entry name" value="Homeodomain-like"/>
    <property type="match status" value="4"/>
</dbReference>
<feature type="region of interest" description="Disordered" evidence="6">
    <location>
        <begin position="1571"/>
        <end position="1613"/>
    </location>
</feature>
<dbReference type="Pfam" id="PF13921">
    <property type="entry name" value="Myb_DNA-bind_6"/>
    <property type="match status" value="2"/>
</dbReference>
<evidence type="ECO:0008006" key="11">
    <source>
        <dbReference type="Google" id="ProtNLM"/>
    </source>
</evidence>
<feature type="compositionally biased region" description="Basic and acidic residues" evidence="6">
    <location>
        <begin position="1196"/>
        <end position="1206"/>
    </location>
</feature>
<evidence type="ECO:0000256" key="6">
    <source>
        <dbReference type="SAM" id="MobiDB-lite"/>
    </source>
</evidence>
<dbReference type="InterPro" id="IPR017930">
    <property type="entry name" value="Myb_dom"/>
</dbReference>
<protein>
    <recommendedName>
        <fullName evidence="11">snRNA-activating protein complex subunit 4</fullName>
    </recommendedName>
</protein>